<organism evidence="2 3">
    <name type="scientific">Prunus dulcis</name>
    <name type="common">Almond</name>
    <name type="synonym">Amygdalus dulcis</name>
    <dbReference type="NCBI Taxonomy" id="3755"/>
    <lineage>
        <taxon>Eukaryota</taxon>
        <taxon>Viridiplantae</taxon>
        <taxon>Streptophyta</taxon>
        <taxon>Embryophyta</taxon>
        <taxon>Tracheophyta</taxon>
        <taxon>Spermatophyta</taxon>
        <taxon>Magnoliopsida</taxon>
        <taxon>eudicotyledons</taxon>
        <taxon>Gunneridae</taxon>
        <taxon>Pentapetalae</taxon>
        <taxon>rosids</taxon>
        <taxon>fabids</taxon>
        <taxon>Rosales</taxon>
        <taxon>Rosaceae</taxon>
        <taxon>Amygdaloideae</taxon>
        <taxon>Amygdaleae</taxon>
        <taxon>Prunus</taxon>
    </lineage>
</organism>
<evidence type="ECO:0000313" key="3">
    <source>
        <dbReference type="Proteomes" id="UP000327085"/>
    </source>
</evidence>
<evidence type="ECO:0000313" key="2">
    <source>
        <dbReference type="EMBL" id="VVA36839.1"/>
    </source>
</evidence>
<evidence type="ECO:0000259" key="1">
    <source>
        <dbReference type="Pfam" id="PF10551"/>
    </source>
</evidence>
<dbReference type="Gramene" id="VVA36839">
    <property type="protein sequence ID" value="VVA36839"/>
    <property type="gene ID" value="Prudul26B012224"/>
</dbReference>
<proteinExistence type="predicted"/>
<reference evidence="3" key="1">
    <citation type="journal article" date="2020" name="Plant J.">
        <title>Transposons played a major role in the diversification between the closely related almond and peach genomes: results from the almond genome sequence.</title>
        <authorList>
            <person name="Alioto T."/>
            <person name="Alexiou K.G."/>
            <person name="Bardil A."/>
            <person name="Barteri F."/>
            <person name="Castanera R."/>
            <person name="Cruz F."/>
            <person name="Dhingra A."/>
            <person name="Duval H."/>
            <person name="Fernandez I Marti A."/>
            <person name="Frias L."/>
            <person name="Galan B."/>
            <person name="Garcia J.L."/>
            <person name="Howad W."/>
            <person name="Gomez-Garrido J."/>
            <person name="Gut M."/>
            <person name="Julca I."/>
            <person name="Morata J."/>
            <person name="Puigdomenech P."/>
            <person name="Ribeca P."/>
            <person name="Rubio Cabetas M.J."/>
            <person name="Vlasova A."/>
            <person name="Wirthensohn M."/>
            <person name="Garcia-Mas J."/>
            <person name="Gabaldon T."/>
            <person name="Casacuberta J.M."/>
            <person name="Arus P."/>
        </authorList>
    </citation>
    <scope>NUCLEOTIDE SEQUENCE [LARGE SCALE GENOMIC DNA]</scope>
    <source>
        <strain evidence="3">cv. Texas</strain>
    </source>
</reference>
<dbReference type="PANTHER" id="PTHR47718">
    <property type="entry name" value="OS01G0519700 PROTEIN"/>
    <property type="match status" value="1"/>
</dbReference>
<feature type="domain" description="MULE transposase" evidence="1">
    <location>
        <begin position="68"/>
        <end position="124"/>
    </location>
</feature>
<dbReference type="InParanoid" id="A0A5E4GAM2"/>
<sequence length="214" mass="25012">MAKHRVLVRVCRTYEYMVNQSGGYLNVGFQIKDLYNKLDASLWMRRIDLLTCFGETTSLLDYVAFGDVLIFNSTYRTNMYDKSLVLFVGSNNYPTILIFACVPLLDDTFEMYRWLLKTFISSINGRNWWEHVMEIAPSLIMKRWTKSARIDIGYAFMLEIGSKEVVETTRYESLSCMDNKVCLYASKSTDGYEFFKNKIMRLEGIVEGLWQKEA</sequence>
<accession>A0A5E4GAM2</accession>
<dbReference type="Proteomes" id="UP000327085">
    <property type="component" value="Chromosome 8"/>
</dbReference>
<protein>
    <submittedName>
        <fullName evidence="2">PREDICTED: FAR1-RELATED SEQUENCE</fullName>
    </submittedName>
</protein>
<dbReference type="InterPro" id="IPR018289">
    <property type="entry name" value="MULE_transposase_dom"/>
</dbReference>
<gene>
    <name evidence="2" type="ORF">ALMOND_2B012224</name>
</gene>
<dbReference type="EMBL" id="CABIKO010000481">
    <property type="protein sequence ID" value="VVA36839.1"/>
    <property type="molecule type" value="Genomic_DNA"/>
</dbReference>
<dbReference type="AlphaFoldDB" id="A0A5E4GAM2"/>
<dbReference type="Pfam" id="PF10551">
    <property type="entry name" value="MULE"/>
    <property type="match status" value="1"/>
</dbReference>
<name>A0A5E4GAM2_PRUDU</name>